<feature type="non-terminal residue" evidence="1">
    <location>
        <position position="1"/>
    </location>
</feature>
<keyword evidence="2" id="KW-1185">Reference proteome</keyword>
<gene>
    <name evidence="1" type="ORF">DPEC_G00343910</name>
</gene>
<evidence type="ECO:0000313" key="2">
    <source>
        <dbReference type="Proteomes" id="UP001157502"/>
    </source>
</evidence>
<organism evidence="1 2">
    <name type="scientific">Dallia pectoralis</name>
    <name type="common">Alaska blackfish</name>
    <dbReference type="NCBI Taxonomy" id="75939"/>
    <lineage>
        <taxon>Eukaryota</taxon>
        <taxon>Metazoa</taxon>
        <taxon>Chordata</taxon>
        <taxon>Craniata</taxon>
        <taxon>Vertebrata</taxon>
        <taxon>Euteleostomi</taxon>
        <taxon>Actinopterygii</taxon>
        <taxon>Neopterygii</taxon>
        <taxon>Teleostei</taxon>
        <taxon>Protacanthopterygii</taxon>
        <taxon>Esociformes</taxon>
        <taxon>Umbridae</taxon>
        <taxon>Dallia</taxon>
    </lineage>
</organism>
<protein>
    <submittedName>
        <fullName evidence="1">Uncharacterized protein</fullName>
    </submittedName>
</protein>
<evidence type="ECO:0000313" key="1">
    <source>
        <dbReference type="EMBL" id="KAJ7985770.1"/>
    </source>
</evidence>
<dbReference type="Proteomes" id="UP001157502">
    <property type="component" value="Chromosome 35"/>
</dbReference>
<dbReference type="EMBL" id="CM055762">
    <property type="protein sequence ID" value="KAJ7985770.1"/>
    <property type="molecule type" value="Genomic_DNA"/>
</dbReference>
<accession>A0ACC2F3F4</accession>
<proteinExistence type="predicted"/>
<name>A0ACC2F3F4_DALPE</name>
<reference evidence="1" key="1">
    <citation type="submission" date="2021-05" db="EMBL/GenBank/DDBJ databases">
        <authorList>
            <person name="Pan Q."/>
            <person name="Jouanno E."/>
            <person name="Zahm M."/>
            <person name="Klopp C."/>
            <person name="Cabau C."/>
            <person name="Louis A."/>
            <person name="Berthelot C."/>
            <person name="Parey E."/>
            <person name="Roest Crollius H."/>
            <person name="Montfort J."/>
            <person name="Robinson-Rechavi M."/>
            <person name="Bouchez O."/>
            <person name="Lampietro C."/>
            <person name="Lopez Roques C."/>
            <person name="Donnadieu C."/>
            <person name="Postlethwait J."/>
            <person name="Bobe J."/>
            <person name="Dillon D."/>
            <person name="Chandos A."/>
            <person name="von Hippel F."/>
            <person name="Guiguen Y."/>
        </authorList>
    </citation>
    <scope>NUCLEOTIDE SEQUENCE</scope>
    <source>
        <strain evidence="1">YG-Jan2019</strain>
    </source>
</reference>
<sequence>VTHCLPGCETLCRGFPHLSLSLSLSLFTSTAFLYLTLDGLKVPEANRGGRCRRLWTLLPSAEYRRDCDWNKVAG</sequence>
<comment type="caution">
    <text evidence="1">The sequence shown here is derived from an EMBL/GenBank/DDBJ whole genome shotgun (WGS) entry which is preliminary data.</text>
</comment>